<evidence type="ECO:0000313" key="6">
    <source>
        <dbReference type="Proteomes" id="UP001059546"/>
    </source>
</evidence>
<dbReference type="InterPro" id="IPR016159">
    <property type="entry name" value="Cullin_repeat-like_dom_sf"/>
</dbReference>
<gene>
    <name evidence="5" type="ORF">GPU96_07g13140</name>
</gene>
<dbReference type="PANTHER" id="PTHR11932">
    <property type="entry name" value="CULLIN"/>
    <property type="match status" value="1"/>
</dbReference>
<organism evidence="5 6">
    <name type="scientific">Encephalitozoon hellem</name>
    <name type="common">Microsporidian parasite</name>
    <dbReference type="NCBI Taxonomy" id="27973"/>
    <lineage>
        <taxon>Eukaryota</taxon>
        <taxon>Fungi</taxon>
        <taxon>Fungi incertae sedis</taxon>
        <taxon>Microsporidia</taxon>
        <taxon>Unikaryonidae</taxon>
        <taxon>Encephalitozoon</taxon>
    </lineage>
</organism>
<protein>
    <submittedName>
        <fullName evidence="5">Cullin-like protein</fullName>
    </submittedName>
</protein>
<dbReference type="InterPro" id="IPR036317">
    <property type="entry name" value="Cullin_homology_sf"/>
</dbReference>
<dbReference type="InterPro" id="IPR001373">
    <property type="entry name" value="Cullin_N"/>
</dbReference>
<reference evidence="5" key="1">
    <citation type="submission" date="2022-10" db="EMBL/GenBank/DDBJ databases">
        <title>Encephalitozoon hellem ATCC 50604 Complete Genome.</title>
        <authorList>
            <person name="Mascarenhas dos Santos A.C."/>
            <person name="Julian A.T."/>
            <person name="Pombert J.-F."/>
        </authorList>
    </citation>
    <scope>NUCLEOTIDE SEQUENCE</scope>
    <source>
        <strain evidence="5">ATCC 50604</strain>
    </source>
</reference>
<evidence type="ECO:0000256" key="2">
    <source>
        <dbReference type="PROSITE-ProRule" id="PRU00330"/>
    </source>
</evidence>
<sequence>MDIGRKGLSDEDFSNAWMAIENELQKLASGGLCSALEIYNSIYVICTSSTPRLESRLYWKIGDFVYMKAREIRKEVFGAEDWIWEYNKGFRKFKAMVLAIDELCDFLNECVKGRTMRDLGFLLWERCVLQQTMKYKHTTLGFELVNQGRIEVVKDAIESFRLIVPDLKKPMLYYTQRYEQFALQKIGSKYMDEIKSVCGEVERYSFYVKEKIWYEKSIQEKIFLEESWGKVESVLEEVFILSKKDYLFGEIYKIMSMHRLPVEILGKVCKGAECEKQGFDSGGHRTNDFYELQGEEGVQKFSGDVFLERMSVLYRNLSGLKSAYEIFREVFTRYVREVSERHMDVYSRSIETLYIFHCMLRHVVDVGFLGDQEYFKILKREFSCSCMRLKPSLEARLLEFSECIVGDSSGVFRFLSGEFERSTSKRSLGLPFLGTGGVGEDGSALGRRFEGKNGFLRQVFGTLYKMVENKHVFYELYLSGLGKRLLERSPNLDEERKLISLMKRKGNQDFTKKAEAMVGDISISLSYNKDPDRFVWILTQAYWPLQVENLSIEIPAPLEMIRKVYDSKFNKKKLHWTWHLGSVCVEIDGVEIEMNVLQYSVLDLFNRYEQIDAEMVLSSVKMGTKVTNDVLRSLIEGNLVVCNEGLYRIGDVSCAEKDIRGLYCSESICTAHEIDRNAYYQSLVSSMLKKRKKMDLEEIAKEILSKHTERFEYDEAVFLEGVRTLGDKGIIEEIEGAYVYLP</sequence>
<evidence type="ECO:0000256" key="1">
    <source>
        <dbReference type="ARBA" id="ARBA00006019"/>
    </source>
</evidence>
<evidence type="ECO:0000259" key="4">
    <source>
        <dbReference type="PROSITE" id="PS50069"/>
    </source>
</evidence>
<dbReference type="SUPFAM" id="SSF74788">
    <property type="entry name" value="Cullin repeat-like"/>
    <property type="match status" value="1"/>
</dbReference>
<dbReference type="Gene3D" id="1.20.1310.10">
    <property type="entry name" value="Cullin Repeats"/>
    <property type="match status" value="2"/>
</dbReference>
<dbReference type="InterPro" id="IPR059120">
    <property type="entry name" value="Cullin-like_AB"/>
</dbReference>
<accession>A0A9Q9F8E9</accession>
<dbReference type="GO" id="GO:0031625">
    <property type="term" value="F:ubiquitin protein ligase binding"/>
    <property type="evidence" value="ECO:0007669"/>
    <property type="project" value="InterPro"/>
</dbReference>
<dbReference type="SMART" id="SM00182">
    <property type="entry name" value="CULLIN"/>
    <property type="match status" value="1"/>
</dbReference>
<dbReference type="InterPro" id="IPR045093">
    <property type="entry name" value="Cullin"/>
</dbReference>
<evidence type="ECO:0000313" key="5">
    <source>
        <dbReference type="EMBL" id="UTX43554.1"/>
    </source>
</evidence>
<name>A0A9Q9F8E9_ENCHE</name>
<dbReference type="Pfam" id="PF26557">
    <property type="entry name" value="Cullin_AB"/>
    <property type="match status" value="1"/>
</dbReference>
<comment type="similarity">
    <text evidence="1 2 3">Belongs to the cullin family.</text>
</comment>
<dbReference type="Pfam" id="PF00888">
    <property type="entry name" value="Cullin"/>
    <property type="match status" value="2"/>
</dbReference>
<dbReference type="InterPro" id="IPR016158">
    <property type="entry name" value="Cullin_homology"/>
</dbReference>
<feature type="domain" description="Cullin family profile" evidence="4">
    <location>
        <begin position="462"/>
        <end position="635"/>
    </location>
</feature>
<dbReference type="AlphaFoldDB" id="A0A9Q9F8E9"/>
<dbReference type="PROSITE" id="PS50069">
    <property type="entry name" value="CULLIN_2"/>
    <property type="match status" value="1"/>
</dbReference>
<dbReference type="Proteomes" id="UP001059546">
    <property type="component" value="Chromosome VII"/>
</dbReference>
<dbReference type="SUPFAM" id="SSF75632">
    <property type="entry name" value="Cullin homology domain"/>
    <property type="match status" value="1"/>
</dbReference>
<evidence type="ECO:0000256" key="3">
    <source>
        <dbReference type="RuleBase" id="RU003829"/>
    </source>
</evidence>
<dbReference type="EMBL" id="CP075153">
    <property type="protein sequence ID" value="UTX43554.1"/>
    <property type="molecule type" value="Genomic_DNA"/>
</dbReference>
<proteinExistence type="inferred from homology"/>
<dbReference type="Gene3D" id="3.30.230.130">
    <property type="entry name" value="Cullin, Chain C, Domain 2"/>
    <property type="match status" value="1"/>
</dbReference>
<dbReference type="GO" id="GO:0006511">
    <property type="term" value="P:ubiquitin-dependent protein catabolic process"/>
    <property type="evidence" value="ECO:0007669"/>
    <property type="project" value="InterPro"/>
</dbReference>